<dbReference type="AlphaFoldDB" id="A0A0G0MC06"/>
<accession>A0A0G0MC06</accession>
<dbReference type="EMBL" id="LBWB01000009">
    <property type="protein sequence ID" value="KKR00708.1"/>
    <property type="molecule type" value="Genomic_DNA"/>
</dbReference>
<comment type="caution">
    <text evidence="1">The sequence shown here is derived from an EMBL/GenBank/DDBJ whole genome shotgun (WGS) entry which is preliminary data.</text>
</comment>
<sequence>MLDKKVVFAPQNVLAALKEAEQLLVTHPGPNFARRKVLAPEWFGYWKDLLKAPQLESGTGLVSSGDKLVKFEDLSSLLETKYRDENTGMLFVAGAEGHKGHVHAAKYMARVVPVTIWGFEQDEYMQRKDRKAPFLSLPLRLSMWVHEGTLTHLTVLPRNTRDLPDNDHYNGLFLGSGAKYFFVHEKDPYLTEKLARGEQDLDCRITHPYPLLSTTEAVQELTPGTMSIEEITNLFVRQNLRVIPDLPVESISTRVERLSIGVENAGLKSQKWDISEYLKGDFLKDLNRIGYNESLFVE</sequence>
<proteinExistence type="predicted"/>
<organism evidence="1 2">
    <name type="scientific">Candidatus Woesebacteria bacterium GW2011_GWB1_39_12</name>
    <dbReference type="NCBI Taxonomy" id="1618574"/>
    <lineage>
        <taxon>Bacteria</taxon>
        <taxon>Candidatus Woeseibacteriota</taxon>
    </lineage>
</organism>
<gene>
    <name evidence="1" type="ORF">UT24_C0009G0025</name>
</gene>
<name>A0A0G0MC06_9BACT</name>
<protein>
    <submittedName>
        <fullName evidence="1">Uncharacterized protein</fullName>
    </submittedName>
</protein>
<evidence type="ECO:0000313" key="1">
    <source>
        <dbReference type="EMBL" id="KKR00708.1"/>
    </source>
</evidence>
<reference evidence="1 2" key="1">
    <citation type="journal article" date="2015" name="Nature">
        <title>rRNA introns, odd ribosomes, and small enigmatic genomes across a large radiation of phyla.</title>
        <authorList>
            <person name="Brown C.T."/>
            <person name="Hug L.A."/>
            <person name="Thomas B.C."/>
            <person name="Sharon I."/>
            <person name="Castelle C.J."/>
            <person name="Singh A."/>
            <person name="Wilkins M.J."/>
            <person name="Williams K.H."/>
            <person name="Banfield J.F."/>
        </authorList>
    </citation>
    <scope>NUCLEOTIDE SEQUENCE [LARGE SCALE GENOMIC DNA]</scope>
</reference>
<dbReference type="Proteomes" id="UP000033881">
    <property type="component" value="Unassembled WGS sequence"/>
</dbReference>
<dbReference type="STRING" id="1618574.UT24_C0009G0025"/>
<evidence type="ECO:0000313" key="2">
    <source>
        <dbReference type="Proteomes" id="UP000033881"/>
    </source>
</evidence>